<dbReference type="OrthoDB" id="41200at2759"/>
<evidence type="ECO:0000313" key="5">
    <source>
        <dbReference type="Proteomes" id="UP000023152"/>
    </source>
</evidence>
<protein>
    <recommendedName>
        <fullName evidence="3">Protein kinase domain-containing protein</fullName>
    </recommendedName>
</protein>
<dbReference type="InterPro" id="IPR011009">
    <property type="entry name" value="Kinase-like_dom_sf"/>
</dbReference>
<dbReference type="SUPFAM" id="SSF56112">
    <property type="entry name" value="Protein kinase-like (PK-like)"/>
    <property type="match status" value="1"/>
</dbReference>
<keyword evidence="2" id="KW-0472">Membrane</keyword>
<evidence type="ECO:0000256" key="1">
    <source>
        <dbReference type="SAM" id="MobiDB-lite"/>
    </source>
</evidence>
<keyword evidence="2" id="KW-0812">Transmembrane</keyword>
<dbReference type="InterPro" id="IPR000719">
    <property type="entry name" value="Prot_kinase_dom"/>
</dbReference>
<feature type="compositionally biased region" description="Basic and acidic residues" evidence="1">
    <location>
        <begin position="356"/>
        <end position="370"/>
    </location>
</feature>
<evidence type="ECO:0000256" key="2">
    <source>
        <dbReference type="SAM" id="Phobius"/>
    </source>
</evidence>
<feature type="compositionally biased region" description="Basic and acidic residues" evidence="1">
    <location>
        <begin position="399"/>
        <end position="435"/>
    </location>
</feature>
<feature type="compositionally biased region" description="Basic and acidic residues" evidence="1">
    <location>
        <begin position="376"/>
        <end position="385"/>
    </location>
</feature>
<evidence type="ECO:0000313" key="4">
    <source>
        <dbReference type="EMBL" id="ETO26614.1"/>
    </source>
</evidence>
<organism evidence="4 5">
    <name type="scientific">Reticulomyxa filosa</name>
    <dbReference type="NCBI Taxonomy" id="46433"/>
    <lineage>
        <taxon>Eukaryota</taxon>
        <taxon>Sar</taxon>
        <taxon>Rhizaria</taxon>
        <taxon>Retaria</taxon>
        <taxon>Foraminifera</taxon>
        <taxon>Monothalamids</taxon>
        <taxon>Reticulomyxidae</taxon>
        <taxon>Reticulomyxa</taxon>
    </lineage>
</organism>
<name>X6NLL2_RETFI</name>
<dbReference type="Proteomes" id="UP000023152">
    <property type="component" value="Unassembled WGS sequence"/>
</dbReference>
<feature type="transmembrane region" description="Helical" evidence="2">
    <location>
        <begin position="79"/>
        <end position="103"/>
    </location>
</feature>
<comment type="caution">
    <text evidence="4">The sequence shown here is derived from an EMBL/GenBank/DDBJ whole genome shotgun (WGS) entry which is preliminary data.</text>
</comment>
<dbReference type="EMBL" id="ASPP01007743">
    <property type="protein sequence ID" value="ETO26614.1"/>
    <property type="molecule type" value="Genomic_DNA"/>
</dbReference>
<dbReference type="Gene3D" id="1.10.510.10">
    <property type="entry name" value="Transferase(Phosphotransferase) domain 1"/>
    <property type="match status" value="1"/>
</dbReference>
<feature type="domain" description="Protein kinase" evidence="3">
    <location>
        <begin position="1"/>
        <end position="357"/>
    </location>
</feature>
<reference evidence="4 5" key="1">
    <citation type="journal article" date="2013" name="Curr. Biol.">
        <title>The Genome of the Foraminiferan Reticulomyxa filosa.</title>
        <authorList>
            <person name="Glockner G."/>
            <person name="Hulsmann N."/>
            <person name="Schleicher M."/>
            <person name="Noegel A.A."/>
            <person name="Eichinger L."/>
            <person name="Gallinger C."/>
            <person name="Pawlowski J."/>
            <person name="Sierra R."/>
            <person name="Euteneuer U."/>
            <person name="Pillet L."/>
            <person name="Moustafa A."/>
            <person name="Platzer M."/>
            <person name="Groth M."/>
            <person name="Szafranski K."/>
            <person name="Schliwa M."/>
        </authorList>
    </citation>
    <scope>NUCLEOTIDE SEQUENCE [LARGE SCALE GENOMIC DNA]</scope>
</reference>
<dbReference type="GO" id="GO:0004672">
    <property type="term" value="F:protein kinase activity"/>
    <property type="evidence" value="ECO:0007669"/>
    <property type="project" value="InterPro"/>
</dbReference>
<dbReference type="AlphaFoldDB" id="X6NLL2"/>
<proteinExistence type="predicted"/>
<dbReference type="PROSITE" id="PS50011">
    <property type="entry name" value="PROTEIN_KINASE_DOM"/>
    <property type="match status" value="1"/>
</dbReference>
<gene>
    <name evidence="4" type="ORF">RFI_10523</name>
</gene>
<dbReference type="GO" id="GO:0005524">
    <property type="term" value="F:ATP binding"/>
    <property type="evidence" value="ECO:0007669"/>
    <property type="project" value="InterPro"/>
</dbReference>
<evidence type="ECO:0000259" key="3">
    <source>
        <dbReference type="PROSITE" id="PS50011"/>
    </source>
</evidence>
<feature type="compositionally biased region" description="Acidic residues" evidence="1">
    <location>
        <begin position="436"/>
        <end position="447"/>
    </location>
</feature>
<keyword evidence="2" id="KW-1133">Transmembrane helix</keyword>
<sequence>MKCGLWEHADPLILQTHCSFALSNSRCRHYKLIKERESYVLISPTFFPPCRLFQTQNKTKFVCIFFFGLITERWKRTPFFFFSLSLFSPRSSLFTLSLFYLLALVEKHPYLANTHEVELSRDKNHLFIFQDLEKNGSLRDHIYGQDLSRPYDEKYSRPGQSLELNTIRRYGRQILEAMQYLSSCGIVNYHLHTGNVIVGTDGDVYLAGIENNFLGLLPKHPYHKSCFIFYFIYAYICIYMYTYTYIYMCIYIYLIQLKKLYPDLAVELCLFGYVLFEMASGIQCPSPSPLDSLHELPKKLPSPIIQILGRIFGDKSIGAAQRISDLMEDPLFVAKNAPPLDTQSYLTLRKENEHVEIQKEKKKRPNDAMKEPLLYETKKPRKGSDTESGLTVKDLLVSMKDEGLEKPQDENKEENNEEETTKPSKQQPENRHVSDESDESDEEDYFP</sequence>
<accession>X6NLL2</accession>
<feature type="region of interest" description="Disordered" evidence="1">
    <location>
        <begin position="356"/>
        <end position="447"/>
    </location>
</feature>
<keyword evidence="5" id="KW-1185">Reference proteome</keyword>
<feature type="transmembrane region" description="Helical" evidence="2">
    <location>
        <begin position="227"/>
        <end position="254"/>
    </location>
</feature>